<accession>A0AAJ0VNC1</accession>
<sequence>MILKKRYSRILKNKTFKKPKKVLPIYINLYKYKFKFILYRG</sequence>
<evidence type="ECO:0000313" key="1">
    <source>
        <dbReference type="EMBL" id="KZA13980.1"/>
    </source>
</evidence>
<reference evidence="1 2" key="1">
    <citation type="submission" date="2016-01" db="EMBL/GenBank/DDBJ databases">
        <title>Draft sequences of Acinetobacter baumannii isolates from wounded military personnel.</title>
        <authorList>
            <person name="Arivett B.A."/>
            <person name="Fiester S.E."/>
            <person name="Ream D.C."/>
            <person name="Actis L.A."/>
        </authorList>
    </citation>
    <scope>NUCLEOTIDE SEQUENCE [LARGE SCALE GENOMIC DNA]</scope>
    <source>
        <strain evidence="1 2">AB2828</strain>
    </source>
</reference>
<protein>
    <submittedName>
        <fullName evidence="1">Uncharacterized protein</fullName>
    </submittedName>
</protein>
<gene>
    <name evidence="1" type="ORF">LV35_02971</name>
</gene>
<name>A0AAJ0VNC1_ACIBA</name>
<dbReference type="EMBL" id="LRDT01000038">
    <property type="protein sequence ID" value="KZA13980.1"/>
    <property type="molecule type" value="Genomic_DNA"/>
</dbReference>
<comment type="caution">
    <text evidence="1">The sequence shown here is derived from an EMBL/GenBank/DDBJ whole genome shotgun (WGS) entry which is preliminary data.</text>
</comment>
<proteinExistence type="predicted"/>
<evidence type="ECO:0000313" key="2">
    <source>
        <dbReference type="Proteomes" id="UP000076296"/>
    </source>
</evidence>
<dbReference type="Proteomes" id="UP000076296">
    <property type="component" value="Unassembled WGS sequence"/>
</dbReference>
<dbReference type="AlphaFoldDB" id="A0AAJ0VNC1"/>
<organism evidence="1 2">
    <name type="scientific">Acinetobacter baumannii</name>
    <dbReference type="NCBI Taxonomy" id="470"/>
    <lineage>
        <taxon>Bacteria</taxon>
        <taxon>Pseudomonadati</taxon>
        <taxon>Pseudomonadota</taxon>
        <taxon>Gammaproteobacteria</taxon>
        <taxon>Moraxellales</taxon>
        <taxon>Moraxellaceae</taxon>
        <taxon>Acinetobacter</taxon>
        <taxon>Acinetobacter calcoaceticus/baumannii complex</taxon>
    </lineage>
</organism>